<dbReference type="OrthoDB" id="6089021at2"/>
<evidence type="ECO:0000256" key="1">
    <source>
        <dbReference type="SAM" id="MobiDB-lite"/>
    </source>
</evidence>
<feature type="region of interest" description="Disordered" evidence="1">
    <location>
        <begin position="127"/>
        <end position="149"/>
    </location>
</feature>
<gene>
    <name evidence="2" type="ORF">SAMN05421760_101635</name>
</gene>
<feature type="compositionally biased region" description="Basic and acidic residues" evidence="1">
    <location>
        <begin position="127"/>
        <end position="142"/>
    </location>
</feature>
<dbReference type="Proteomes" id="UP000185999">
    <property type="component" value="Unassembled WGS sequence"/>
</dbReference>
<evidence type="ECO:0000313" key="3">
    <source>
        <dbReference type="Proteomes" id="UP000185999"/>
    </source>
</evidence>
<reference evidence="3" key="1">
    <citation type="submission" date="2017-01" db="EMBL/GenBank/DDBJ databases">
        <authorList>
            <person name="Varghese N."/>
            <person name="Submissions S."/>
        </authorList>
    </citation>
    <scope>NUCLEOTIDE SEQUENCE [LARGE SCALE GENOMIC DNA]</scope>
    <source>
        <strain evidence="3">DSM 22306</strain>
    </source>
</reference>
<evidence type="ECO:0000313" key="2">
    <source>
        <dbReference type="EMBL" id="SIS44512.1"/>
    </source>
</evidence>
<dbReference type="AlphaFoldDB" id="A0A1N7J5B1"/>
<proteinExistence type="predicted"/>
<keyword evidence="3" id="KW-1185">Reference proteome</keyword>
<dbReference type="EMBL" id="FTOE01000001">
    <property type="protein sequence ID" value="SIS44512.1"/>
    <property type="molecule type" value="Genomic_DNA"/>
</dbReference>
<accession>A0A1N7J5B1</accession>
<protein>
    <submittedName>
        <fullName evidence="2">Uncharacterized protein</fullName>
    </submittedName>
</protein>
<organism evidence="2 3">
    <name type="scientific">Neptunomonas antarctica</name>
    <dbReference type="NCBI Taxonomy" id="619304"/>
    <lineage>
        <taxon>Bacteria</taxon>
        <taxon>Pseudomonadati</taxon>
        <taxon>Pseudomonadota</taxon>
        <taxon>Gammaproteobacteria</taxon>
        <taxon>Oceanospirillales</taxon>
        <taxon>Oceanospirillaceae</taxon>
        <taxon>Neptunomonas</taxon>
    </lineage>
</organism>
<sequence length="177" mass="20838">MASTQDNHHQGVLMALNGWSIEDIIAFSVKLNMPQDVTAQMIEGYLIQRCIYKTKSVTVIQQRRYVVRLKETLMELVKNLTDKGVRFYGFDVSEDSLNPEGKTLELTKEWRIQNLFDTYREVERRTTTIDRRSDSDKRESMIKHYPSLQPNPQGRRITDVLVEVYIDLLKKKFQDFC</sequence>
<dbReference type="RefSeq" id="WP_054342803.1">
    <property type="nucleotide sequence ID" value="NZ_FTOE01000001.1"/>
</dbReference>
<name>A0A1N7J5B1_9GAMM</name>